<accession>A0AAV1T900</accession>
<evidence type="ECO:0000256" key="3">
    <source>
        <dbReference type="ARBA" id="ARBA00022525"/>
    </source>
</evidence>
<evidence type="ECO:0000313" key="8">
    <source>
        <dbReference type="Proteomes" id="UP001162060"/>
    </source>
</evidence>
<dbReference type="EMBL" id="CAKLBY020000035">
    <property type="protein sequence ID" value="CAK7908955.1"/>
    <property type="molecule type" value="Genomic_DNA"/>
</dbReference>
<proteinExistence type="inferred from homology"/>
<keyword evidence="4" id="KW-0732">Signal</keyword>
<dbReference type="Pfam" id="PF16810">
    <property type="entry name" value="RXLR"/>
    <property type="match status" value="1"/>
</dbReference>
<comment type="domain">
    <text evidence="4">The RxLR-dEER motif acts to carry the protein into the host cell cytoplasm through binding to cell surface phosphatidylinositol-3-phosphate.</text>
</comment>
<name>A0AAV1T900_9STRA</name>
<evidence type="ECO:0000313" key="6">
    <source>
        <dbReference type="EMBL" id="CAK7908282.1"/>
    </source>
</evidence>
<sequence>MHLSYIIAVLASVSTTVQAISESQQLEPLAVVTLNAAQSVESTASDPRVSKRSLRVQKQEEDKPDGEFSNADFASTEENRDLAAVWSFVGTRFGGYLPSSVGGVKTAVQPQTVAMSSKLNRIPEALVAEPQSLQHIIKKAPELDLVNPQQARGQQQSMKETIKVPKDALQLSTDRDALLKPYTNLVTEYSENFRREGWTAAQFQRVWEQDFQKTRALIDPDVLYSLLYRGRMLDDLEGIDAPVVERIFKDRLNKIVNDPIALKKFGRVMQETEDLNEASLNTRRVSGKPSREKDAVNFLIDFRGAFNRALLLHGDRLAQAVKQKWSLTRTKKALGITDDTPLDDVAYTELRNIIAARLVEDKVKNGGTSAVKNEAAEVVEALIQHPLARMYLSHALEKEPSEVFKTLLGAEKPGLDLKDLEEVLHSSVVLKRFRDLDLDM</sequence>
<gene>
    <name evidence="6" type="ORF">PM001_LOCUS3695</name>
    <name evidence="7" type="ORF">PM001_LOCUS3833</name>
</gene>
<evidence type="ECO:0000256" key="4">
    <source>
        <dbReference type="RuleBase" id="RU367124"/>
    </source>
</evidence>
<feature type="chain" id="PRO_5044714109" description="RxLR effector protein" evidence="4">
    <location>
        <begin position="20"/>
        <end position="440"/>
    </location>
</feature>
<evidence type="ECO:0000256" key="2">
    <source>
        <dbReference type="ARBA" id="ARBA00010400"/>
    </source>
</evidence>
<reference evidence="6" key="1">
    <citation type="submission" date="2024-01" db="EMBL/GenBank/DDBJ databases">
        <authorList>
            <person name="Webb A."/>
        </authorList>
    </citation>
    <scope>NUCLEOTIDE SEQUENCE</scope>
    <source>
        <strain evidence="6">Pm1</strain>
    </source>
</reference>
<dbReference type="EMBL" id="CAKLBY020000035">
    <property type="protein sequence ID" value="CAK7908282.1"/>
    <property type="molecule type" value="Genomic_DNA"/>
</dbReference>
<keyword evidence="3 4" id="KW-0964">Secreted</keyword>
<evidence type="ECO:0000256" key="1">
    <source>
        <dbReference type="ARBA" id="ARBA00004613"/>
    </source>
</evidence>
<dbReference type="Proteomes" id="UP001162060">
    <property type="component" value="Unassembled WGS sequence"/>
</dbReference>
<comment type="subcellular location">
    <subcellularLocation>
        <location evidence="1 4">Secreted</location>
    </subcellularLocation>
</comment>
<comment type="function">
    <text evidence="4">Effector that suppresses plant defense responses during pathogen infection.</text>
</comment>
<feature type="signal peptide" evidence="4">
    <location>
        <begin position="1"/>
        <end position="19"/>
    </location>
</feature>
<dbReference type="AlphaFoldDB" id="A0AAV1T900"/>
<comment type="caution">
    <text evidence="6">The sequence shown here is derived from an EMBL/GenBank/DDBJ whole genome shotgun (WGS) entry which is preliminary data.</text>
</comment>
<organism evidence="6 8">
    <name type="scientific">Peronospora matthiolae</name>
    <dbReference type="NCBI Taxonomy" id="2874970"/>
    <lineage>
        <taxon>Eukaryota</taxon>
        <taxon>Sar</taxon>
        <taxon>Stramenopiles</taxon>
        <taxon>Oomycota</taxon>
        <taxon>Peronosporomycetes</taxon>
        <taxon>Peronosporales</taxon>
        <taxon>Peronosporaceae</taxon>
        <taxon>Peronospora</taxon>
    </lineage>
</organism>
<protein>
    <recommendedName>
        <fullName evidence="4">RxLR effector protein</fullName>
    </recommendedName>
</protein>
<evidence type="ECO:0000313" key="7">
    <source>
        <dbReference type="EMBL" id="CAK7908955.1"/>
    </source>
</evidence>
<comment type="similarity">
    <text evidence="2 4">Belongs to the RxLR effector family.</text>
</comment>
<dbReference type="InterPro" id="IPR031825">
    <property type="entry name" value="RXLR"/>
</dbReference>
<evidence type="ECO:0000256" key="5">
    <source>
        <dbReference type="SAM" id="MobiDB-lite"/>
    </source>
</evidence>
<feature type="region of interest" description="Disordered" evidence="5">
    <location>
        <begin position="42"/>
        <end position="74"/>
    </location>
</feature>